<gene>
    <name evidence="2" type="ORF">TNIN_115701</name>
</gene>
<evidence type="ECO:0000256" key="1">
    <source>
        <dbReference type="SAM" id="MobiDB-lite"/>
    </source>
</evidence>
<dbReference type="Proteomes" id="UP000886998">
    <property type="component" value="Unassembled WGS sequence"/>
</dbReference>
<evidence type="ECO:0000313" key="2">
    <source>
        <dbReference type="EMBL" id="GFY46342.1"/>
    </source>
</evidence>
<keyword evidence="3" id="KW-1185">Reference proteome</keyword>
<name>A0A8X6X3I2_9ARAC</name>
<proteinExistence type="predicted"/>
<organism evidence="2 3">
    <name type="scientific">Trichonephila inaurata madagascariensis</name>
    <dbReference type="NCBI Taxonomy" id="2747483"/>
    <lineage>
        <taxon>Eukaryota</taxon>
        <taxon>Metazoa</taxon>
        <taxon>Ecdysozoa</taxon>
        <taxon>Arthropoda</taxon>
        <taxon>Chelicerata</taxon>
        <taxon>Arachnida</taxon>
        <taxon>Araneae</taxon>
        <taxon>Araneomorphae</taxon>
        <taxon>Entelegynae</taxon>
        <taxon>Araneoidea</taxon>
        <taxon>Nephilidae</taxon>
        <taxon>Trichonephila</taxon>
        <taxon>Trichonephila inaurata</taxon>
    </lineage>
</organism>
<dbReference type="EMBL" id="BMAV01005334">
    <property type="protein sequence ID" value="GFY46342.1"/>
    <property type="molecule type" value="Genomic_DNA"/>
</dbReference>
<accession>A0A8X6X3I2</accession>
<reference evidence="2" key="1">
    <citation type="submission" date="2020-08" db="EMBL/GenBank/DDBJ databases">
        <title>Multicomponent nature underlies the extraordinary mechanical properties of spider dragline silk.</title>
        <authorList>
            <person name="Kono N."/>
            <person name="Nakamura H."/>
            <person name="Mori M."/>
            <person name="Yoshida Y."/>
            <person name="Ohtoshi R."/>
            <person name="Malay A.D."/>
            <person name="Moran D.A.P."/>
            <person name="Tomita M."/>
            <person name="Numata K."/>
            <person name="Arakawa K."/>
        </authorList>
    </citation>
    <scope>NUCLEOTIDE SEQUENCE</scope>
</reference>
<dbReference type="AlphaFoldDB" id="A0A8X6X3I2"/>
<feature type="region of interest" description="Disordered" evidence="1">
    <location>
        <begin position="20"/>
        <end position="52"/>
    </location>
</feature>
<protein>
    <submittedName>
        <fullName evidence="2">Uncharacterized protein</fullName>
    </submittedName>
</protein>
<comment type="caution">
    <text evidence="2">The sequence shown here is derived from an EMBL/GenBank/DDBJ whole genome shotgun (WGS) entry which is preliminary data.</text>
</comment>
<evidence type="ECO:0000313" key="3">
    <source>
        <dbReference type="Proteomes" id="UP000886998"/>
    </source>
</evidence>
<sequence length="89" mass="10533">MIIYCTRNNKILFSMAETETHFQKGRDKKENYEEKENKMLSTNSEKEKPDHLLRSKKYQSRWRHYAASTNPEAVANNNNKKIKILSLGN</sequence>